<comment type="caution">
    <text evidence="2">The sequence shown here is derived from an EMBL/GenBank/DDBJ whole genome shotgun (WGS) entry which is preliminary data.</text>
</comment>
<dbReference type="GO" id="GO:0004016">
    <property type="term" value="F:adenylate cyclase activity"/>
    <property type="evidence" value="ECO:0007669"/>
    <property type="project" value="UniProtKB-EC"/>
</dbReference>
<feature type="domain" description="CYTH" evidence="1">
    <location>
        <begin position="2"/>
        <end position="151"/>
    </location>
</feature>
<dbReference type="RefSeq" id="WP_253445382.1">
    <property type="nucleotide sequence ID" value="NZ_JALJYF010000001.1"/>
</dbReference>
<accession>A0ABT1G6H0</accession>
<evidence type="ECO:0000313" key="3">
    <source>
        <dbReference type="Proteomes" id="UP001523550"/>
    </source>
</evidence>
<dbReference type="PANTHER" id="PTHR40114">
    <property type="entry name" value="SLR0698 PROTEIN"/>
    <property type="match status" value="1"/>
</dbReference>
<keyword evidence="3" id="KW-1185">Reference proteome</keyword>
<evidence type="ECO:0000313" key="2">
    <source>
        <dbReference type="EMBL" id="MCP1726687.1"/>
    </source>
</evidence>
<dbReference type="SUPFAM" id="SSF55154">
    <property type="entry name" value="CYTH-like phosphatases"/>
    <property type="match status" value="1"/>
</dbReference>
<dbReference type="PIRSF" id="PIRSF016487">
    <property type="entry name" value="CYTH_UCP016487"/>
    <property type="match status" value="1"/>
</dbReference>
<dbReference type="Pfam" id="PF01928">
    <property type="entry name" value="CYTH"/>
    <property type="match status" value="1"/>
</dbReference>
<name>A0ABT1G6H0_9GAMM</name>
<evidence type="ECO:0000259" key="1">
    <source>
        <dbReference type="PROSITE" id="PS51707"/>
    </source>
</evidence>
<dbReference type="Gene3D" id="2.40.320.10">
    <property type="entry name" value="Hypothetical Protein Pfu-838710-001"/>
    <property type="match status" value="1"/>
</dbReference>
<dbReference type="CDD" id="cd07891">
    <property type="entry name" value="CYTH-like_CthTTM-like_1"/>
    <property type="match status" value="1"/>
</dbReference>
<reference evidence="2 3" key="1">
    <citation type="submission" date="2022-03" db="EMBL/GenBank/DDBJ databases">
        <title>Genomic Encyclopedia of Type Strains, Phase III (KMG-III): the genomes of soil and plant-associated and newly described type strains.</title>
        <authorList>
            <person name="Whitman W."/>
        </authorList>
    </citation>
    <scope>NUCLEOTIDE SEQUENCE [LARGE SCALE GENOMIC DNA]</scope>
    <source>
        <strain evidence="2 3">BSker1</strain>
    </source>
</reference>
<gene>
    <name evidence="2" type="ORF">J2T60_000652</name>
</gene>
<dbReference type="PANTHER" id="PTHR40114:SF1">
    <property type="entry name" value="SLR0698 PROTEIN"/>
    <property type="match status" value="1"/>
</dbReference>
<dbReference type="PROSITE" id="PS51707">
    <property type="entry name" value="CYTH"/>
    <property type="match status" value="1"/>
</dbReference>
<dbReference type="InterPro" id="IPR033469">
    <property type="entry name" value="CYTH-like_dom_sf"/>
</dbReference>
<sequence length="168" mass="19543">MPREIERKYLLIDERWREQVLRSQPFRQGYLSDHRSGRASVRVRLKGDQGELNIKSLELGSSRQEYEYPIPASEAREMLETLCQGPLIEKTRHWVDYRGQVFEIDEFHSDNAGLVVAELELDREDQPVEAPAWLGPEVTHLPRYFNVALAQRPYCQWSSAEKAGEDAD</sequence>
<dbReference type="EMBL" id="JALJYF010000001">
    <property type="protein sequence ID" value="MCP1726687.1"/>
    <property type="molecule type" value="Genomic_DNA"/>
</dbReference>
<keyword evidence="2" id="KW-0456">Lyase</keyword>
<dbReference type="EC" id="4.6.1.1" evidence="2"/>
<dbReference type="Proteomes" id="UP001523550">
    <property type="component" value="Unassembled WGS sequence"/>
</dbReference>
<proteinExistence type="predicted"/>
<dbReference type="SMART" id="SM01118">
    <property type="entry name" value="CYTH"/>
    <property type="match status" value="1"/>
</dbReference>
<organism evidence="2 3">
    <name type="scientific">Natronospira proteinivora</name>
    <dbReference type="NCBI Taxonomy" id="1807133"/>
    <lineage>
        <taxon>Bacteria</taxon>
        <taxon>Pseudomonadati</taxon>
        <taxon>Pseudomonadota</taxon>
        <taxon>Gammaproteobacteria</taxon>
        <taxon>Natronospirales</taxon>
        <taxon>Natronospiraceae</taxon>
        <taxon>Natronospira</taxon>
    </lineage>
</organism>
<protein>
    <submittedName>
        <fullName evidence="2">Adenylate cyclase</fullName>
        <ecNumber evidence="2">4.6.1.1</ecNumber>
    </submittedName>
</protein>
<dbReference type="InterPro" id="IPR023577">
    <property type="entry name" value="CYTH_domain"/>
</dbReference>
<dbReference type="InterPro" id="IPR012042">
    <property type="entry name" value="NeuTTM/CthTTM-like"/>
</dbReference>